<dbReference type="InterPro" id="IPR023214">
    <property type="entry name" value="HAD_sf"/>
</dbReference>
<evidence type="ECO:0000313" key="1">
    <source>
        <dbReference type="EMBL" id="MBL7526562.1"/>
    </source>
</evidence>
<dbReference type="PANTHER" id="PTHR43434">
    <property type="entry name" value="PHOSPHOGLYCOLATE PHOSPHATASE"/>
    <property type="match status" value="1"/>
</dbReference>
<comment type="caution">
    <text evidence="1">The sequence shown here is derived from an EMBL/GenBank/DDBJ whole genome shotgun (WGS) entry which is preliminary data.</text>
</comment>
<dbReference type="InterPro" id="IPR036412">
    <property type="entry name" value="HAD-like_sf"/>
</dbReference>
<dbReference type="SFLD" id="SFLDG01129">
    <property type="entry name" value="C1.5:_HAD__Beta-PGM__Phosphata"/>
    <property type="match status" value="1"/>
</dbReference>
<dbReference type="SUPFAM" id="SSF56784">
    <property type="entry name" value="HAD-like"/>
    <property type="match status" value="1"/>
</dbReference>
<dbReference type="PANTHER" id="PTHR43434:SF24">
    <property type="entry name" value="HYDROLASE-RELATED"/>
    <property type="match status" value="1"/>
</dbReference>
<gene>
    <name evidence="1" type="ORF">I5282_08255</name>
</gene>
<dbReference type="InterPro" id="IPR050155">
    <property type="entry name" value="HAD-like_hydrolase_sf"/>
</dbReference>
<reference evidence="1 2" key="1">
    <citation type="submission" date="2020-12" db="EMBL/GenBank/DDBJ databases">
        <title>WGS of Legionella: environmental sample.</title>
        <authorList>
            <person name="Cristino S."/>
            <person name="Girolamini L."/>
            <person name="Salaris S."/>
            <person name="Pascale M.R."/>
            <person name="Mazzotta M."/>
            <person name="Orsini M."/>
            <person name="Grottola A."/>
        </authorList>
    </citation>
    <scope>NUCLEOTIDE SEQUENCE [LARGE SCALE GENOMIC DNA]</scope>
    <source>
        <strain evidence="1 2">30cs62</strain>
    </source>
</reference>
<dbReference type="Gene3D" id="1.10.150.240">
    <property type="entry name" value="Putative phosphatase, domain 2"/>
    <property type="match status" value="1"/>
</dbReference>
<evidence type="ECO:0000313" key="2">
    <source>
        <dbReference type="Proteomes" id="UP000809910"/>
    </source>
</evidence>
<dbReference type="Gene3D" id="3.40.50.1000">
    <property type="entry name" value="HAD superfamily/HAD-like"/>
    <property type="match status" value="1"/>
</dbReference>
<protein>
    <submittedName>
        <fullName evidence="1">HAD-IA family hydrolase</fullName>
    </submittedName>
</protein>
<dbReference type="EMBL" id="JADWVN010000016">
    <property type="protein sequence ID" value="MBL7526562.1"/>
    <property type="molecule type" value="Genomic_DNA"/>
</dbReference>
<keyword evidence="1" id="KW-0378">Hydrolase</keyword>
<organism evidence="1 2">
    <name type="scientific">Legionella bononiensis</name>
    <dbReference type="NCBI Taxonomy" id="2793102"/>
    <lineage>
        <taxon>Bacteria</taxon>
        <taxon>Pseudomonadati</taxon>
        <taxon>Pseudomonadota</taxon>
        <taxon>Gammaproteobacteria</taxon>
        <taxon>Legionellales</taxon>
        <taxon>Legionellaceae</taxon>
        <taxon>Legionella</taxon>
    </lineage>
</organism>
<sequence length="220" mass="24251">MSNPYQLVVFDWEGTIADTLGLILHTVAHEANVLGFGDFDPYQARKYVDLGLIHALKKLFPHLSSEQQEQLVQAVQHAMITRPTEVCLLPGALEFIQKLNLAKIDIAIATNKGQHSLLRALQATGLDAYFKVTRSAGQVPAKPCPQMLEEIMEEFGRDAASTLMIGDSAMDMEMATSINVAAIGVDFYHQQEDALKTAGALAVFDDYKLLADYLKLPNME</sequence>
<dbReference type="RefSeq" id="WP_203110159.1">
    <property type="nucleotide sequence ID" value="NZ_JADOBG010000012.1"/>
</dbReference>
<dbReference type="GO" id="GO:0016787">
    <property type="term" value="F:hydrolase activity"/>
    <property type="evidence" value="ECO:0007669"/>
    <property type="project" value="UniProtKB-KW"/>
</dbReference>
<keyword evidence="2" id="KW-1185">Reference proteome</keyword>
<dbReference type="SFLD" id="SFLDS00003">
    <property type="entry name" value="Haloacid_Dehalogenase"/>
    <property type="match status" value="1"/>
</dbReference>
<dbReference type="Proteomes" id="UP000809910">
    <property type="component" value="Unassembled WGS sequence"/>
</dbReference>
<dbReference type="InterPro" id="IPR023198">
    <property type="entry name" value="PGP-like_dom2"/>
</dbReference>
<dbReference type="InterPro" id="IPR006439">
    <property type="entry name" value="HAD-SF_hydro_IA"/>
</dbReference>
<proteinExistence type="predicted"/>
<accession>A0ABS1WB26</accession>
<dbReference type="InterPro" id="IPR041492">
    <property type="entry name" value="HAD_2"/>
</dbReference>
<name>A0ABS1WB26_9GAMM</name>
<dbReference type="Pfam" id="PF13419">
    <property type="entry name" value="HAD_2"/>
    <property type="match status" value="1"/>
</dbReference>
<dbReference type="NCBIfam" id="TIGR01549">
    <property type="entry name" value="HAD-SF-IA-v1"/>
    <property type="match status" value="1"/>
</dbReference>